<evidence type="ECO:0000256" key="1">
    <source>
        <dbReference type="SAM" id="SignalP"/>
    </source>
</evidence>
<dbReference type="EMBL" id="HBJB01003290">
    <property type="protein sequence ID" value="CAE0843711.1"/>
    <property type="molecule type" value="Transcribed_RNA"/>
</dbReference>
<dbReference type="Pfam" id="PF13578">
    <property type="entry name" value="Methyltransf_24"/>
    <property type="match status" value="1"/>
</dbReference>
<name>A0A7S4GQA8_OXYMA</name>
<feature type="chain" id="PRO_5036212410" evidence="1">
    <location>
        <begin position="23"/>
        <end position="372"/>
    </location>
</feature>
<protein>
    <submittedName>
        <fullName evidence="3">Uncharacterized protein</fullName>
    </submittedName>
</protein>
<dbReference type="AlphaFoldDB" id="A0A7S4GQA8"/>
<sequence>MAQASTMSLFHVSLLLRASSVGHQMPLHGCTPPQHLADLLVTDVASTSVTFKIELAQLIANASASWTCLEIGGATGLTTMLLAALCQRVLVLEKFAPVIQDWNARQSPPSNVAHLRMDSKGDWSSFRQTPVHLALIDAEHTAYAVRREISKVLTLPIRPYALVLHDYCFPGVFVAVNQAVSAGLMNCTEIGKLDWCDDIPLCEHGHREGVICSVPGGGQKRHDGGVPDSFDRVVDSMIFRDSKWQLVHLHTALFSGFVLVLKDGMFAMASVSSSDFTLESEVHGIADLRYDPHSRGPLATLEITFPTERVGQRLEVFFSPSLESITIDTSDCGLFGGSAMLGLQHDIAEASVSIQDLDAGVAHPRWSGQTDD</sequence>
<accession>A0A7S4GQA8</accession>
<keyword evidence="1" id="KW-0732">Signal</keyword>
<dbReference type="SUPFAM" id="SSF53335">
    <property type="entry name" value="S-adenosyl-L-methionine-dependent methyltransferases"/>
    <property type="match status" value="1"/>
</dbReference>
<organism evidence="3">
    <name type="scientific">Oxyrrhis marina</name>
    <name type="common">Dinoflagellate</name>
    <dbReference type="NCBI Taxonomy" id="2969"/>
    <lineage>
        <taxon>Eukaryota</taxon>
        <taxon>Sar</taxon>
        <taxon>Alveolata</taxon>
        <taxon>Dinophyceae</taxon>
        <taxon>Oxyrrhinales</taxon>
        <taxon>Oxyrrhinaceae</taxon>
        <taxon>Oxyrrhis</taxon>
    </lineage>
</organism>
<dbReference type="EMBL" id="HBJB01003289">
    <property type="protein sequence ID" value="CAE0843710.1"/>
    <property type="molecule type" value="Transcribed_RNA"/>
</dbReference>
<evidence type="ECO:0000313" key="3">
    <source>
        <dbReference type="EMBL" id="CAE0843711.1"/>
    </source>
</evidence>
<dbReference type="InterPro" id="IPR029063">
    <property type="entry name" value="SAM-dependent_MTases_sf"/>
</dbReference>
<proteinExistence type="predicted"/>
<reference evidence="3" key="1">
    <citation type="submission" date="2021-01" db="EMBL/GenBank/DDBJ databases">
        <authorList>
            <person name="Corre E."/>
            <person name="Pelletier E."/>
            <person name="Niang G."/>
            <person name="Scheremetjew M."/>
            <person name="Finn R."/>
            <person name="Kale V."/>
            <person name="Holt S."/>
            <person name="Cochrane G."/>
            <person name="Meng A."/>
            <person name="Brown T."/>
            <person name="Cohen L."/>
        </authorList>
    </citation>
    <scope>NUCLEOTIDE SEQUENCE</scope>
    <source>
        <strain evidence="3">LB1974</strain>
    </source>
</reference>
<evidence type="ECO:0000313" key="2">
    <source>
        <dbReference type="EMBL" id="CAE0843710.1"/>
    </source>
</evidence>
<gene>
    <name evidence="2" type="ORF">OMAR00294_LOCUS2688</name>
    <name evidence="3" type="ORF">OMAR00294_LOCUS2689</name>
</gene>
<dbReference type="Gene3D" id="3.40.50.150">
    <property type="entry name" value="Vaccinia Virus protein VP39"/>
    <property type="match status" value="1"/>
</dbReference>
<feature type="signal peptide" evidence="1">
    <location>
        <begin position="1"/>
        <end position="22"/>
    </location>
</feature>